<dbReference type="VEuPathDB" id="VectorBase:LDEU014292"/>
<evidence type="ECO:0000313" key="1">
    <source>
        <dbReference type="EMBL" id="RWS03350.1"/>
    </source>
</evidence>
<keyword evidence="2" id="KW-1185">Reference proteome</keyword>
<organism evidence="1 2">
    <name type="scientific">Leptotrombidium deliense</name>
    <dbReference type="NCBI Taxonomy" id="299467"/>
    <lineage>
        <taxon>Eukaryota</taxon>
        <taxon>Metazoa</taxon>
        <taxon>Ecdysozoa</taxon>
        <taxon>Arthropoda</taxon>
        <taxon>Chelicerata</taxon>
        <taxon>Arachnida</taxon>
        <taxon>Acari</taxon>
        <taxon>Acariformes</taxon>
        <taxon>Trombidiformes</taxon>
        <taxon>Prostigmata</taxon>
        <taxon>Anystina</taxon>
        <taxon>Parasitengona</taxon>
        <taxon>Trombiculoidea</taxon>
        <taxon>Trombiculidae</taxon>
        <taxon>Leptotrombidium</taxon>
    </lineage>
</organism>
<name>A0A443QJZ5_9ACAR</name>
<comment type="caution">
    <text evidence="1">The sequence shown here is derived from an EMBL/GenBank/DDBJ whole genome shotgun (WGS) entry which is preliminary data.</text>
</comment>
<gene>
    <name evidence="1" type="ORF">B4U80_04169</name>
</gene>
<dbReference type="EMBL" id="NCKV01054841">
    <property type="protein sequence ID" value="RWS03350.1"/>
    <property type="molecule type" value="Genomic_DNA"/>
</dbReference>
<dbReference type="Proteomes" id="UP000288716">
    <property type="component" value="Unassembled WGS sequence"/>
</dbReference>
<protein>
    <submittedName>
        <fullName evidence="1">Uncharacterized protein</fullName>
    </submittedName>
</protein>
<accession>A0A443QJZ5</accession>
<proteinExistence type="predicted"/>
<sequence>MNQISKQHLLLP</sequence>
<evidence type="ECO:0000313" key="2">
    <source>
        <dbReference type="Proteomes" id="UP000288716"/>
    </source>
</evidence>
<reference evidence="1 2" key="1">
    <citation type="journal article" date="2018" name="Gigascience">
        <title>Genomes of trombidid mites reveal novel predicted allergens and laterally-transferred genes associated with secondary metabolism.</title>
        <authorList>
            <person name="Dong X."/>
            <person name="Chaisiri K."/>
            <person name="Xia D."/>
            <person name="Armstrong S.D."/>
            <person name="Fang Y."/>
            <person name="Donnelly M.J."/>
            <person name="Kadowaki T."/>
            <person name="McGarry J.W."/>
            <person name="Darby A.C."/>
            <person name="Makepeace B.L."/>
        </authorList>
    </citation>
    <scope>NUCLEOTIDE SEQUENCE [LARGE SCALE GENOMIC DNA]</scope>
    <source>
        <strain evidence="1">UoL-UT</strain>
    </source>
</reference>